<evidence type="ECO:0008006" key="3">
    <source>
        <dbReference type="Google" id="ProtNLM"/>
    </source>
</evidence>
<name>A0AAV5SPF6_9BILA</name>
<dbReference type="Proteomes" id="UP001432027">
    <property type="component" value="Unassembled WGS sequence"/>
</dbReference>
<keyword evidence="2" id="KW-1185">Reference proteome</keyword>
<dbReference type="PANTHER" id="PTHR37449:SF1">
    <property type="entry name" value="OS02G0159950 PROTEIN"/>
    <property type="match status" value="1"/>
</dbReference>
<feature type="non-terminal residue" evidence="1">
    <location>
        <position position="1"/>
    </location>
</feature>
<evidence type="ECO:0000313" key="1">
    <source>
        <dbReference type="EMBL" id="GMS81486.1"/>
    </source>
</evidence>
<proteinExistence type="predicted"/>
<comment type="caution">
    <text evidence="1">The sequence shown here is derived from an EMBL/GenBank/DDBJ whole genome shotgun (WGS) entry which is preliminary data.</text>
</comment>
<sequence length="116" mass="12365">CFAWILRMIERPSRSGSANSTFLSSLPGRIRAGSSVSGRFVAISTLMFPRGSNPSSWLISSSIVRCTSLSPPAPSSCLAPPTASISSKKMRQAFFVRASANSSRTILAPSPTYFCT</sequence>
<reference evidence="1" key="1">
    <citation type="submission" date="2023-10" db="EMBL/GenBank/DDBJ databases">
        <title>Genome assembly of Pristionchus species.</title>
        <authorList>
            <person name="Yoshida K."/>
            <person name="Sommer R.J."/>
        </authorList>
    </citation>
    <scope>NUCLEOTIDE SEQUENCE</scope>
    <source>
        <strain evidence="1">RS0144</strain>
    </source>
</reference>
<accession>A0AAV5SPF6</accession>
<dbReference type="AlphaFoldDB" id="A0AAV5SPF6"/>
<dbReference type="PANTHER" id="PTHR37449">
    <property type="match status" value="1"/>
</dbReference>
<evidence type="ECO:0000313" key="2">
    <source>
        <dbReference type="Proteomes" id="UP001432027"/>
    </source>
</evidence>
<feature type="non-terminal residue" evidence="1">
    <location>
        <position position="116"/>
    </location>
</feature>
<protein>
    <recommendedName>
        <fullName evidence="3">Ribosomal protein</fullName>
    </recommendedName>
</protein>
<dbReference type="EMBL" id="BTSX01000001">
    <property type="protein sequence ID" value="GMS81486.1"/>
    <property type="molecule type" value="Genomic_DNA"/>
</dbReference>
<organism evidence="1 2">
    <name type="scientific">Pristionchus entomophagus</name>
    <dbReference type="NCBI Taxonomy" id="358040"/>
    <lineage>
        <taxon>Eukaryota</taxon>
        <taxon>Metazoa</taxon>
        <taxon>Ecdysozoa</taxon>
        <taxon>Nematoda</taxon>
        <taxon>Chromadorea</taxon>
        <taxon>Rhabditida</taxon>
        <taxon>Rhabditina</taxon>
        <taxon>Diplogasteromorpha</taxon>
        <taxon>Diplogasteroidea</taxon>
        <taxon>Neodiplogasteridae</taxon>
        <taxon>Pristionchus</taxon>
    </lineage>
</organism>
<gene>
    <name evidence="1" type="ORF">PENTCL1PPCAC_3661</name>
</gene>